<evidence type="ECO:0000256" key="5">
    <source>
        <dbReference type="ARBA" id="ARBA00023163"/>
    </source>
</evidence>
<proteinExistence type="inferred from homology"/>
<accession>A2BK13</accession>
<dbReference type="Pfam" id="PF00382">
    <property type="entry name" value="TFIIB"/>
    <property type="match status" value="2"/>
</dbReference>
<evidence type="ECO:0000259" key="6">
    <source>
        <dbReference type="SMART" id="SM00385"/>
    </source>
</evidence>
<comment type="similarity">
    <text evidence="1">Belongs to the TFIIB family.</text>
</comment>
<dbReference type="InterPro" id="IPR013763">
    <property type="entry name" value="Cyclin-like_dom"/>
</dbReference>
<dbReference type="InterPro" id="IPR000812">
    <property type="entry name" value="TFIIB"/>
</dbReference>
<organism evidence="7 8">
    <name type="scientific">Hyperthermus butylicus (strain DSM 5456 / JCM 9403 / PLM1-5)</name>
    <dbReference type="NCBI Taxonomy" id="415426"/>
    <lineage>
        <taxon>Archaea</taxon>
        <taxon>Thermoproteota</taxon>
        <taxon>Thermoprotei</taxon>
        <taxon>Desulfurococcales</taxon>
        <taxon>Pyrodictiaceae</taxon>
        <taxon>Hyperthermus</taxon>
    </lineage>
</organism>
<gene>
    <name evidence="7" type="ordered locus">Hbut_0458</name>
</gene>
<dbReference type="GO" id="GO:0070897">
    <property type="term" value="P:transcription preinitiation complex assembly"/>
    <property type="evidence" value="ECO:0007669"/>
    <property type="project" value="InterPro"/>
</dbReference>
<dbReference type="Gene3D" id="1.10.472.170">
    <property type="match status" value="1"/>
</dbReference>
<protein>
    <recommendedName>
        <fullName evidence="2">Transcription initiation factor IIB</fullName>
    </recommendedName>
</protein>
<dbReference type="InterPro" id="IPR036915">
    <property type="entry name" value="Cyclin-like_sf"/>
</dbReference>
<keyword evidence="8" id="KW-1185">Reference proteome</keyword>
<dbReference type="HOGENOM" id="CLU_043736_0_1_2"/>
<dbReference type="InterPro" id="IPR013150">
    <property type="entry name" value="TFIIB_cyclin"/>
</dbReference>
<feature type="domain" description="Cyclin-like" evidence="6">
    <location>
        <begin position="208"/>
        <end position="289"/>
    </location>
</feature>
<dbReference type="SUPFAM" id="SSF57783">
    <property type="entry name" value="Zinc beta-ribbon"/>
    <property type="match status" value="1"/>
</dbReference>
<reference evidence="7 8" key="1">
    <citation type="journal article" date="2007" name="Archaea">
        <title>The genome of Hyperthermus butylicus: a sulfur-reducing, peptide fermenting, neutrophilic Crenarchaeote growing up to 108 degrees C.</title>
        <authorList>
            <person name="Brugger K."/>
            <person name="Chen L."/>
            <person name="Stark M."/>
            <person name="Zibat A."/>
            <person name="Redder P."/>
            <person name="Ruepp A."/>
            <person name="Awayez M."/>
            <person name="She Q."/>
            <person name="Garrett R.A."/>
            <person name="Klenk H.P."/>
        </authorList>
    </citation>
    <scope>NUCLEOTIDE SEQUENCE [LARGE SCALE GENOMIC DNA]</scope>
    <source>
        <strain evidence="8">DSM 5456 / JCM 9403 / PLM1-5</strain>
    </source>
</reference>
<dbReference type="PANTHER" id="PTHR11618">
    <property type="entry name" value="TRANSCRIPTION INITIATION FACTOR IIB-RELATED"/>
    <property type="match status" value="1"/>
</dbReference>
<evidence type="ECO:0000256" key="2">
    <source>
        <dbReference type="ARBA" id="ARBA00013932"/>
    </source>
</evidence>
<evidence type="ECO:0000313" key="7">
    <source>
        <dbReference type="EMBL" id="ABM80324.1"/>
    </source>
</evidence>
<dbReference type="Gene3D" id="1.10.472.10">
    <property type="entry name" value="Cyclin-like"/>
    <property type="match status" value="1"/>
</dbReference>
<evidence type="ECO:0000256" key="4">
    <source>
        <dbReference type="ARBA" id="ARBA00023015"/>
    </source>
</evidence>
<keyword evidence="5" id="KW-0804">Transcription</keyword>
<dbReference type="STRING" id="415426.Hbut_0458"/>
<feature type="domain" description="Cyclin-like" evidence="6">
    <location>
        <begin position="113"/>
        <end position="194"/>
    </location>
</feature>
<dbReference type="InterPro" id="IPR023486">
    <property type="entry name" value="TFIIB_CS"/>
</dbReference>
<dbReference type="AlphaFoldDB" id="A2BK13"/>
<dbReference type="Pfam" id="PF08271">
    <property type="entry name" value="Zn_Ribbon_TF"/>
    <property type="match status" value="1"/>
</dbReference>
<sequence>MSIPLPKGLEYCPVCKAPLKLYAKRDGSKLVCTNCGYVIDDAPLDTGPEWRSYTEEDRLLRSRVGAPLTERVHDKGLTTYVQRNRRDPRAMKIVQLQTQLRTHGQKKMIKLLQDLNHFVAKLNLPPRVAETMAKLVKKLYLMGVIKKNNEHVYLAAAAVIASRIEGHSLTMRDVAETLGLSRQEIWKAYRKIVTKLKVRVATPPRPQMYVSKIASKLKLSGEVEALATRFTIMLTKTGIAQGKPPEALAAAAVYVASILLDEKRNQQRVAQAIGVTDATIRNRYRDIVDNFYIEVRL</sequence>
<dbReference type="CDD" id="cd00043">
    <property type="entry name" value="CYCLIN_SF"/>
    <property type="match status" value="1"/>
</dbReference>
<dbReference type="GO" id="GO:0017025">
    <property type="term" value="F:TBP-class protein binding"/>
    <property type="evidence" value="ECO:0007669"/>
    <property type="project" value="InterPro"/>
</dbReference>
<dbReference type="KEGG" id="hbu:Hbut_0458"/>
<keyword evidence="3" id="KW-0677">Repeat</keyword>
<dbReference type="InterPro" id="IPR013137">
    <property type="entry name" value="Znf_TFIIB"/>
</dbReference>
<name>A2BK13_HYPBU</name>
<dbReference type="Proteomes" id="UP000002593">
    <property type="component" value="Chromosome"/>
</dbReference>
<dbReference type="PROSITE" id="PS00782">
    <property type="entry name" value="TFIIB"/>
    <property type="match status" value="1"/>
</dbReference>
<dbReference type="eggNOG" id="arCOG01981">
    <property type="taxonomic scope" value="Archaea"/>
</dbReference>
<evidence type="ECO:0000313" key="8">
    <source>
        <dbReference type="Proteomes" id="UP000002593"/>
    </source>
</evidence>
<evidence type="ECO:0000256" key="3">
    <source>
        <dbReference type="ARBA" id="ARBA00022737"/>
    </source>
</evidence>
<dbReference type="SMART" id="SM00385">
    <property type="entry name" value="CYCLIN"/>
    <property type="match status" value="2"/>
</dbReference>
<dbReference type="SUPFAM" id="SSF47954">
    <property type="entry name" value="Cyclin-like"/>
    <property type="match status" value="2"/>
</dbReference>
<dbReference type="PRINTS" id="PR00685">
    <property type="entry name" value="TIFACTORIIB"/>
</dbReference>
<evidence type="ECO:0000256" key="1">
    <source>
        <dbReference type="ARBA" id="ARBA00010857"/>
    </source>
</evidence>
<dbReference type="PANTHER" id="PTHR11618:SF13">
    <property type="entry name" value="TRANSCRIPTION INITIATION FACTOR IIB"/>
    <property type="match status" value="1"/>
</dbReference>
<dbReference type="EMBL" id="CP000493">
    <property type="protein sequence ID" value="ABM80324.1"/>
    <property type="molecule type" value="Genomic_DNA"/>
</dbReference>
<dbReference type="GO" id="GO:0097550">
    <property type="term" value="C:transcription preinitiation complex"/>
    <property type="evidence" value="ECO:0007669"/>
    <property type="project" value="TreeGrafter"/>
</dbReference>
<keyword evidence="4" id="KW-0805">Transcription regulation</keyword>
<dbReference type="EnsemblBacteria" id="ABM80324">
    <property type="protein sequence ID" value="ABM80324"/>
    <property type="gene ID" value="Hbut_0458"/>
</dbReference>